<sequence>MEPEDVVPLPTEDDFIDDEDALPVAGCVPVAHEKRTQRLNPEWFRRAMEKWPGVVINLFVNRYNAQLPDYASDEPRVGTWGGNPFYGPFGCHFWICLSAMAFSSAVLVVS</sequence>
<gene>
    <name evidence="1" type="ORF">SARC_03841</name>
</gene>
<dbReference type="Proteomes" id="UP000054560">
    <property type="component" value="Unassembled WGS sequence"/>
</dbReference>
<evidence type="ECO:0000313" key="2">
    <source>
        <dbReference type="Proteomes" id="UP000054560"/>
    </source>
</evidence>
<reference evidence="1 2" key="1">
    <citation type="submission" date="2011-02" db="EMBL/GenBank/DDBJ databases">
        <title>The Genome Sequence of Sphaeroforma arctica JP610.</title>
        <authorList>
            <consortium name="The Broad Institute Genome Sequencing Platform"/>
            <person name="Russ C."/>
            <person name="Cuomo C."/>
            <person name="Young S.K."/>
            <person name="Zeng Q."/>
            <person name="Gargeya S."/>
            <person name="Alvarado L."/>
            <person name="Berlin A."/>
            <person name="Chapman S.B."/>
            <person name="Chen Z."/>
            <person name="Freedman E."/>
            <person name="Gellesch M."/>
            <person name="Goldberg J."/>
            <person name="Griggs A."/>
            <person name="Gujja S."/>
            <person name="Heilman E."/>
            <person name="Heiman D."/>
            <person name="Howarth C."/>
            <person name="Mehta T."/>
            <person name="Neiman D."/>
            <person name="Pearson M."/>
            <person name="Roberts A."/>
            <person name="Saif S."/>
            <person name="Shea T."/>
            <person name="Shenoy N."/>
            <person name="Sisk P."/>
            <person name="Stolte C."/>
            <person name="Sykes S."/>
            <person name="White J."/>
            <person name="Yandava C."/>
            <person name="Burger G."/>
            <person name="Gray M.W."/>
            <person name="Holland P.W.H."/>
            <person name="King N."/>
            <person name="Lang F.B.F."/>
            <person name="Roger A.J."/>
            <person name="Ruiz-Trillo I."/>
            <person name="Haas B."/>
            <person name="Nusbaum C."/>
            <person name="Birren B."/>
        </authorList>
    </citation>
    <scope>NUCLEOTIDE SEQUENCE [LARGE SCALE GENOMIC DNA]</scope>
    <source>
        <strain evidence="1 2">JP610</strain>
    </source>
</reference>
<dbReference type="AlphaFoldDB" id="A0A0L0G524"/>
<dbReference type="RefSeq" id="XP_014157828.1">
    <property type="nucleotide sequence ID" value="XM_014302353.1"/>
</dbReference>
<dbReference type="GeneID" id="25904345"/>
<name>A0A0L0G524_9EUKA</name>
<proteinExistence type="predicted"/>
<protein>
    <submittedName>
        <fullName evidence="1">Uncharacterized protein</fullName>
    </submittedName>
</protein>
<evidence type="ECO:0000313" key="1">
    <source>
        <dbReference type="EMBL" id="KNC83926.1"/>
    </source>
</evidence>
<accession>A0A0L0G524</accession>
<dbReference type="EMBL" id="KQ241800">
    <property type="protein sequence ID" value="KNC83926.1"/>
    <property type="molecule type" value="Genomic_DNA"/>
</dbReference>
<organism evidence="1 2">
    <name type="scientific">Sphaeroforma arctica JP610</name>
    <dbReference type="NCBI Taxonomy" id="667725"/>
    <lineage>
        <taxon>Eukaryota</taxon>
        <taxon>Ichthyosporea</taxon>
        <taxon>Ichthyophonida</taxon>
        <taxon>Sphaeroforma</taxon>
    </lineage>
</organism>
<keyword evidence="2" id="KW-1185">Reference proteome</keyword>